<keyword evidence="2" id="KW-1133">Transmembrane helix</keyword>
<feature type="region of interest" description="Disordered" evidence="1">
    <location>
        <begin position="135"/>
        <end position="159"/>
    </location>
</feature>
<keyword evidence="5" id="KW-1185">Reference proteome</keyword>
<dbReference type="EMBL" id="BMCT01000001">
    <property type="protein sequence ID" value="GGF55640.1"/>
    <property type="molecule type" value="Genomic_DNA"/>
</dbReference>
<feature type="transmembrane region" description="Helical" evidence="2">
    <location>
        <begin position="110"/>
        <end position="131"/>
    </location>
</feature>
<dbReference type="AlphaFoldDB" id="A0A917BTT4"/>
<evidence type="ECO:0000313" key="5">
    <source>
        <dbReference type="Proteomes" id="UP000606044"/>
    </source>
</evidence>
<sequence>MMFASIGVIVLAIGGAVTWHKNAFLIDAESAPGVVLRLERFRDSDCRNCYLYSPVVRFETAEGREIVFTTKWRSRPARFSRGEVVPVAYLRDDPQDAVITTFWELWGTTLILGGIGGTFVVLSTIMVVAFAEPAPRRKKAAGKSTKDESAPLPDEAASR</sequence>
<accession>A0A917BTT4</accession>
<evidence type="ECO:0000256" key="2">
    <source>
        <dbReference type="SAM" id="Phobius"/>
    </source>
</evidence>
<organism evidence="4 5">
    <name type="scientific">Azorhizobium oxalatiphilum</name>
    <dbReference type="NCBI Taxonomy" id="980631"/>
    <lineage>
        <taxon>Bacteria</taxon>
        <taxon>Pseudomonadati</taxon>
        <taxon>Pseudomonadota</taxon>
        <taxon>Alphaproteobacteria</taxon>
        <taxon>Hyphomicrobiales</taxon>
        <taxon>Xanthobacteraceae</taxon>
        <taxon>Azorhizobium</taxon>
    </lineage>
</organism>
<evidence type="ECO:0000256" key="1">
    <source>
        <dbReference type="SAM" id="MobiDB-lite"/>
    </source>
</evidence>
<dbReference type="Proteomes" id="UP000606044">
    <property type="component" value="Unassembled WGS sequence"/>
</dbReference>
<name>A0A917BTT4_9HYPH</name>
<keyword evidence="2" id="KW-0812">Transmembrane</keyword>
<feature type="domain" description="DUF3592" evidence="3">
    <location>
        <begin position="32"/>
        <end position="102"/>
    </location>
</feature>
<evidence type="ECO:0000313" key="4">
    <source>
        <dbReference type="EMBL" id="GGF55640.1"/>
    </source>
</evidence>
<reference evidence="4" key="1">
    <citation type="journal article" date="2014" name="Int. J. Syst. Evol. Microbiol.">
        <title>Complete genome sequence of Corynebacterium casei LMG S-19264T (=DSM 44701T), isolated from a smear-ripened cheese.</title>
        <authorList>
            <consortium name="US DOE Joint Genome Institute (JGI-PGF)"/>
            <person name="Walter F."/>
            <person name="Albersmeier A."/>
            <person name="Kalinowski J."/>
            <person name="Ruckert C."/>
        </authorList>
    </citation>
    <scope>NUCLEOTIDE SEQUENCE</scope>
    <source>
        <strain evidence="4">CCM 7897</strain>
    </source>
</reference>
<keyword evidence="2" id="KW-0472">Membrane</keyword>
<gene>
    <name evidence="4" type="ORF">GCM10007301_14110</name>
</gene>
<proteinExistence type="predicted"/>
<dbReference type="Pfam" id="PF12158">
    <property type="entry name" value="DUF3592"/>
    <property type="match status" value="1"/>
</dbReference>
<protein>
    <recommendedName>
        <fullName evidence="3">DUF3592 domain-containing protein</fullName>
    </recommendedName>
</protein>
<evidence type="ECO:0000259" key="3">
    <source>
        <dbReference type="Pfam" id="PF12158"/>
    </source>
</evidence>
<reference evidence="4" key="2">
    <citation type="submission" date="2020-09" db="EMBL/GenBank/DDBJ databases">
        <authorList>
            <person name="Sun Q."/>
            <person name="Sedlacek I."/>
        </authorList>
    </citation>
    <scope>NUCLEOTIDE SEQUENCE</scope>
    <source>
        <strain evidence="4">CCM 7897</strain>
    </source>
</reference>
<comment type="caution">
    <text evidence="4">The sequence shown here is derived from an EMBL/GenBank/DDBJ whole genome shotgun (WGS) entry which is preliminary data.</text>
</comment>
<dbReference type="InterPro" id="IPR021994">
    <property type="entry name" value="DUF3592"/>
</dbReference>